<keyword evidence="2" id="KW-1185">Reference proteome</keyword>
<evidence type="ECO:0000313" key="2">
    <source>
        <dbReference type="Proteomes" id="UP000775872"/>
    </source>
</evidence>
<gene>
    <name evidence="1" type="ORF">CSOL1703_00011131</name>
</gene>
<comment type="caution">
    <text evidence="1">The sequence shown here is derived from an EMBL/GenBank/DDBJ whole genome shotgun (WGS) entry which is preliminary data.</text>
</comment>
<dbReference type="EMBL" id="CABFOC020000011">
    <property type="protein sequence ID" value="CAH0045382.1"/>
    <property type="molecule type" value="Genomic_DNA"/>
</dbReference>
<dbReference type="AlphaFoldDB" id="A0A9N9W8K4"/>
<reference evidence="2" key="1">
    <citation type="submission" date="2019-06" db="EMBL/GenBank/DDBJ databases">
        <authorList>
            <person name="Broberg M."/>
        </authorList>
    </citation>
    <scope>NUCLEOTIDE SEQUENCE [LARGE SCALE GENOMIC DNA]</scope>
</reference>
<proteinExistence type="predicted"/>
<reference evidence="1 2" key="2">
    <citation type="submission" date="2021-10" db="EMBL/GenBank/DDBJ databases">
        <authorList>
            <person name="Piombo E."/>
        </authorList>
    </citation>
    <scope>NUCLEOTIDE SEQUENCE [LARGE SCALE GENOMIC DNA]</scope>
</reference>
<name>A0A9N9W8K4_9HYPO</name>
<dbReference type="Proteomes" id="UP000775872">
    <property type="component" value="Unassembled WGS sequence"/>
</dbReference>
<sequence>MNAANDIHILVVDRMPVEVLLVKVEDYSNVAEYLVHCFVLDIGLALGSDKLPRKIALVKAVLGVVDRSVVAFFRIFILAFAVEGRFLLGWYSCGGPQSRRSSNNLDLLARFSRGQALAGGAQGLGEPENGWSHPLCLSRRHVVAARRAQFDGELGP</sequence>
<evidence type="ECO:0000313" key="1">
    <source>
        <dbReference type="EMBL" id="CAH0045382.1"/>
    </source>
</evidence>
<organism evidence="1 2">
    <name type="scientific">Clonostachys solani</name>
    <dbReference type="NCBI Taxonomy" id="160281"/>
    <lineage>
        <taxon>Eukaryota</taxon>
        <taxon>Fungi</taxon>
        <taxon>Dikarya</taxon>
        <taxon>Ascomycota</taxon>
        <taxon>Pezizomycotina</taxon>
        <taxon>Sordariomycetes</taxon>
        <taxon>Hypocreomycetidae</taxon>
        <taxon>Hypocreales</taxon>
        <taxon>Bionectriaceae</taxon>
        <taxon>Clonostachys</taxon>
    </lineage>
</organism>
<protein>
    <submittedName>
        <fullName evidence="1">Uncharacterized protein</fullName>
    </submittedName>
</protein>
<accession>A0A9N9W8K4</accession>